<evidence type="ECO:0000313" key="5">
    <source>
        <dbReference type="Proteomes" id="UP000188929"/>
    </source>
</evidence>
<evidence type="ECO:0000313" key="4">
    <source>
        <dbReference type="EMBL" id="ONH32588.1"/>
    </source>
</evidence>
<gene>
    <name evidence="4" type="ORF">BL253_04505</name>
</gene>
<comment type="caution">
    <text evidence="4">The sequence shown here is derived from an EMBL/GenBank/DDBJ whole genome shotgun (WGS) entry which is preliminary data.</text>
</comment>
<dbReference type="PANTHER" id="PTHR30061:SF50">
    <property type="entry name" value="MALTOSE_MALTODEXTRIN-BINDING PERIPLASMIC PROTEIN"/>
    <property type="match status" value="1"/>
</dbReference>
<dbReference type="SUPFAM" id="SSF53850">
    <property type="entry name" value="Periplasmic binding protein-like II"/>
    <property type="match status" value="1"/>
</dbReference>
<name>A0A1V2IHD2_9ACTN</name>
<dbReference type="CDD" id="cd14748">
    <property type="entry name" value="PBP2_UgpB"/>
    <property type="match status" value="1"/>
</dbReference>
<dbReference type="PANTHER" id="PTHR30061">
    <property type="entry name" value="MALTOSE-BINDING PERIPLASMIC PROTEIN"/>
    <property type="match status" value="1"/>
</dbReference>
<dbReference type="RefSeq" id="WP_076813860.1">
    <property type="nucleotide sequence ID" value="NZ_MOMC01000009.1"/>
</dbReference>
<proteinExistence type="inferred from homology"/>
<evidence type="ECO:0000256" key="2">
    <source>
        <dbReference type="ARBA" id="ARBA00022448"/>
    </source>
</evidence>
<keyword evidence="2" id="KW-0813">Transport</keyword>
<dbReference type="GO" id="GO:1901982">
    <property type="term" value="F:maltose binding"/>
    <property type="evidence" value="ECO:0007669"/>
    <property type="project" value="TreeGrafter"/>
</dbReference>
<reference evidence="5" key="1">
    <citation type="submission" date="2016-10" db="EMBL/GenBank/DDBJ databases">
        <title>Frankia sp. NRRL B-16386 Genome sequencing.</title>
        <authorList>
            <person name="Ghodhbane-Gtari F."/>
            <person name="Swanson E."/>
            <person name="Gueddou A."/>
            <person name="Hezbri K."/>
            <person name="Ktari K."/>
            <person name="Nouioui I."/>
            <person name="Morris K."/>
            <person name="Simpson S."/>
            <person name="Abebe-Akele F."/>
            <person name="Thomas K."/>
            <person name="Gtari M."/>
            <person name="Tisa L.S."/>
        </authorList>
    </citation>
    <scope>NUCLEOTIDE SEQUENCE [LARGE SCALE GENOMIC DNA]</scope>
    <source>
        <strain evidence="5">NRRL B-16386</strain>
    </source>
</reference>
<evidence type="ECO:0000256" key="1">
    <source>
        <dbReference type="ARBA" id="ARBA00008520"/>
    </source>
</evidence>
<protein>
    <submittedName>
        <fullName evidence="4">ABC transporter substrate-binding protein</fullName>
    </submittedName>
</protein>
<dbReference type="GO" id="GO:0042956">
    <property type="term" value="P:maltodextrin transmembrane transport"/>
    <property type="evidence" value="ECO:0007669"/>
    <property type="project" value="TreeGrafter"/>
</dbReference>
<dbReference type="InterPro" id="IPR006059">
    <property type="entry name" value="SBP"/>
</dbReference>
<dbReference type="PROSITE" id="PS51257">
    <property type="entry name" value="PROKAR_LIPOPROTEIN"/>
    <property type="match status" value="1"/>
</dbReference>
<dbReference type="EMBL" id="MOMC01000009">
    <property type="protein sequence ID" value="ONH32588.1"/>
    <property type="molecule type" value="Genomic_DNA"/>
</dbReference>
<dbReference type="Pfam" id="PF01547">
    <property type="entry name" value="SBP_bac_1"/>
    <property type="match status" value="1"/>
</dbReference>
<dbReference type="STRING" id="1834516.BL253_04505"/>
<comment type="similarity">
    <text evidence="1">Belongs to the bacterial solute-binding protein 1 family.</text>
</comment>
<dbReference type="AlphaFoldDB" id="A0A1V2IHD2"/>
<dbReference type="GO" id="GO:0015768">
    <property type="term" value="P:maltose transport"/>
    <property type="evidence" value="ECO:0007669"/>
    <property type="project" value="TreeGrafter"/>
</dbReference>
<organism evidence="4 5">
    <name type="scientific">Pseudofrankia asymbiotica</name>
    <dbReference type="NCBI Taxonomy" id="1834516"/>
    <lineage>
        <taxon>Bacteria</taxon>
        <taxon>Bacillati</taxon>
        <taxon>Actinomycetota</taxon>
        <taxon>Actinomycetes</taxon>
        <taxon>Frankiales</taxon>
        <taxon>Frankiaceae</taxon>
        <taxon>Pseudofrankia</taxon>
    </lineage>
</organism>
<dbReference type="Proteomes" id="UP000188929">
    <property type="component" value="Unassembled WGS sequence"/>
</dbReference>
<dbReference type="GO" id="GO:0055052">
    <property type="term" value="C:ATP-binding cassette (ABC) transporter complex, substrate-binding subunit-containing"/>
    <property type="evidence" value="ECO:0007669"/>
    <property type="project" value="TreeGrafter"/>
</dbReference>
<keyword evidence="3" id="KW-0732">Signal</keyword>
<evidence type="ECO:0000256" key="3">
    <source>
        <dbReference type="ARBA" id="ARBA00022729"/>
    </source>
</evidence>
<dbReference type="OrthoDB" id="2515880at2"/>
<sequence length="443" mass="47364">MASRPVASTWIATRGRRLGALTASTLLVAATVAACGGGGSGGSGTADDPTTITLTHGYTDAEAAAITSLVGEWNTDHPTTKVKIEFNGGNDNALQKTVAGFTAGNYPDVAYEFGSSAAQLARQPKLIDLTATVASPAFDWDDFYPSEREATTVDGKVVGIPALVDNLSLVYNKKLFEQAGVAPPTDSWTWEDFRAAAKKLTDPASKSFGWAYVNDGSEDTVWRYLPLLWQAGGDLLTEDNKAPAFDSAAGLAALGQLRDMVVTDRSVYLDTGNQNYLNLFNSGKIAMLWTGPWDLSSITSDVDYGVSVLPGYQGNHETVSGPDIYMLFDHSGPRHQVAIDFITWLTSAKVHLKFSIATGDLPLRKSETALPEYQTFLQKYPGAKVFVDNLDNVRHVRPNIASYAEVSTAVGQMVQSVLLGQAQPQAALDSAKAQVTSALSQHS</sequence>
<keyword evidence="5" id="KW-1185">Reference proteome</keyword>
<accession>A0A1V2IHD2</accession>
<dbReference type="Gene3D" id="3.40.190.10">
    <property type="entry name" value="Periplasmic binding protein-like II"/>
    <property type="match status" value="1"/>
</dbReference>